<feature type="domain" description="PIH1D1/2/3 CS-like" evidence="4">
    <location>
        <begin position="267"/>
        <end position="362"/>
    </location>
</feature>
<dbReference type="PANTHER" id="PTHR22997">
    <property type="entry name" value="PIH1 DOMAIN-CONTAINING PROTEIN 1"/>
    <property type="match status" value="1"/>
</dbReference>
<proteinExistence type="inferred from homology"/>
<feature type="region of interest" description="Disordered" evidence="2">
    <location>
        <begin position="232"/>
        <end position="258"/>
    </location>
</feature>
<dbReference type="Pfam" id="PF18201">
    <property type="entry name" value="PIH1_CS"/>
    <property type="match status" value="1"/>
</dbReference>
<dbReference type="InterPro" id="IPR050734">
    <property type="entry name" value="PIH1/Kintoun_subfamily"/>
</dbReference>
<evidence type="ECO:0000256" key="2">
    <source>
        <dbReference type="SAM" id="MobiDB-lite"/>
    </source>
</evidence>
<feature type="domain" description="PIH1 N-terminal" evidence="3">
    <location>
        <begin position="33"/>
        <end position="194"/>
    </location>
</feature>
<sequence>MDINLSKDELDRLNNALKKPEFVTLLNEYVDEISDPKNRKEYEDYLKQLEGNGELPNGRVLIRPGPGFCIKTSLKSKGRTIKGFINICRANEIQAPSLERKEKGGTWSVPYAMGHPRHDKDKRGDVCLTLDCAYNPMAFELAKNSQQFLQLLCETAIKAAATVLKSQGETVSEDYKLLKKLKCKGGSPGSIMVNEMRMKNPNLPQEERPQTYKLSEEGPKLYKELVSTQMKAKEEEKKKETEKEKEKEKEEVEEPKIEEKRSTGIVKPKYKIVYTSPVDLGDFLDSRVKGIKRPKEAIVTIDVPFMEKISEAKIDVQDKLLIFGVNNLYYLEVKISYSVDENNANAKFDRTKKQMKITLPIIPGPELPEIVPNDIPEIVNDEEENNKPNEEIVQLQEPKNAENIVESQKSTNHKEELGGAENNFLKIVNDEGESKAEENTEKDEKIEIPEDLNLKWSEERQETDKNERKNLVEEIKSDELERVEKEVEENSDIKEEACEEPKVKEIIQTPCCIRLKSQLLYQLL</sequence>
<evidence type="ECO:0000256" key="1">
    <source>
        <dbReference type="ARBA" id="ARBA00008511"/>
    </source>
</evidence>
<dbReference type="PANTHER" id="PTHR22997:SF10">
    <property type="entry name" value="CHROMOSOME UNDETERMINED SCAFFOLD_56, WHOLE GENOME SHOTGUN SEQUENCE"/>
    <property type="match status" value="1"/>
</dbReference>
<dbReference type="GO" id="GO:0005737">
    <property type="term" value="C:cytoplasm"/>
    <property type="evidence" value="ECO:0007669"/>
    <property type="project" value="TreeGrafter"/>
</dbReference>
<evidence type="ECO:0000259" key="3">
    <source>
        <dbReference type="Pfam" id="PF08190"/>
    </source>
</evidence>
<gene>
    <name evidence="5" type="ORF">BSTOLATCC_MIC5538</name>
</gene>
<dbReference type="Pfam" id="PF08190">
    <property type="entry name" value="PIH1"/>
    <property type="match status" value="1"/>
</dbReference>
<dbReference type="EMBL" id="CAJZBQ010000005">
    <property type="protein sequence ID" value="CAG9312296.1"/>
    <property type="molecule type" value="Genomic_DNA"/>
</dbReference>
<organism evidence="5 6">
    <name type="scientific">Blepharisma stoltei</name>
    <dbReference type="NCBI Taxonomy" id="1481888"/>
    <lineage>
        <taxon>Eukaryota</taxon>
        <taxon>Sar</taxon>
        <taxon>Alveolata</taxon>
        <taxon>Ciliophora</taxon>
        <taxon>Postciliodesmatophora</taxon>
        <taxon>Heterotrichea</taxon>
        <taxon>Heterotrichida</taxon>
        <taxon>Blepharismidae</taxon>
        <taxon>Blepharisma</taxon>
    </lineage>
</organism>
<dbReference type="Proteomes" id="UP001162131">
    <property type="component" value="Unassembled WGS sequence"/>
</dbReference>
<evidence type="ECO:0000313" key="6">
    <source>
        <dbReference type="Proteomes" id="UP001162131"/>
    </source>
</evidence>
<protein>
    <recommendedName>
        <fullName evidence="7">PIH1 N-terminal domain-containing protein</fullName>
    </recommendedName>
</protein>
<dbReference type="InterPro" id="IPR041442">
    <property type="entry name" value="PIH1D1/2/3_CS-like"/>
</dbReference>
<comment type="caution">
    <text evidence="5">The sequence shown here is derived from an EMBL/GenBank/DDBJ whole genome shotgun (WGS) entry which is preliminary data.</text>
</comment>
<evidence type="ECO:0000259" key="4">
    <source>
        <dbReference type="Pfam" id="PF18201"/>
    </source>
</evidence>
<dbReference type="AlphaFoldDB" id="A0AAU9IG86"/>
<name>A0AAU9IG86_9CILI</name>
<accession>A0AAU9IG86</accession>
<reference evidence="5" key="1">
    <citation type="submission" date="2021-09" db="EMBL/GenBank/DDBJ databases">
        <authorList>
            <consortium name="AG Swart"/>
            <person name="Singh M."/>
            <person name="Singh A."/>
            <person name="Seah K."/>
            <person name="Emmerich C."/>
        </authorList>
    </citation>
    <scope>NUCLEOTIDE SEQUENCE</scope>
    <source>
        <strain evidence="5">ATCC30299</strain>
    </source>
</reference>
<keyword evidence="6" id="KW-1185">Reference proteome</keyword>
<dbReference type="InterPro" id="IPR012981">
    <property type="entry name" value="PIH1_N"/>
</dbReference>
<evidence type="ECO:0000313" key="5">
    <source>
        <dbReference type="EMBL" id="CAG9312296.1"/>
    </source>
</evidence>
<comment type="similarity">
    <text evidence="1">Belongs to the PIH1 family.</text>
</comment>
<evidence type="ECO:0008006" key="7">
    <source>
        <dbReference type="Google" id="ProtNLM"/>
    </source>
</evidence>